<comment type="caution">
    <text evidence="7">The sequence shown here is derived from an EMBL/GenBank/DDBJ whole genome shotgun (WGS) entry which is preliminary data.</text>
</comment>
<dbReference type="InterPro" id="IPR001977">
    <property type="entry name" value="Depp_CoAkinase"/>
</dbReference>
<organism evidence="7 8">
    <name type="scientific">Amnimonas aquatica</name>
    <dbReference type="NCBI Taxonomy" id="2094561"/>
    <lineage>
        <taxon>Bacteria</taxon>
        <taxon>Pseudomonadati</taxon>
        <taxon>Pseudomonadota</taxon>
        <taxon>Gammaproteobacteria</taxon>
        <taxon>Moraxellales</taxon>
        <taxon>Moraxellaceae</taxon>
        <taxon>Amnimonas</taxon>
    </lineage>
</organism>
<sequence>MSRWILGVTGGIGSGKTAVTDHFQRLGIVVVDADLAARKVVEPGQPALAAIAAHFGDRVLDADGRLLRPVLREIVFSDPAQRKALEAITHPAIRETLERELTAADSPYAILASPLLWESGQSALVRRTLLVDAPEHLQIARASARDGVSPGQIEAILKAQWSREQRLARADDVLLNDGTLAALQAGVERLHAGYLQEAST</sequence>
<evidence type="ECO:0000256" key="3">
    <source>
        <dbReference type="ARBA" id="ARBA00022840"/>
    </source>
</evidence>
<keyword evidence="3 5" id="KW-0067">ATP-binding</keyword>
<dbReference type="UniPathway" id="UPA00241">
    <property type="reaction ID" value="UER00356"/>
</dbReference>
<keyword evidence="5" id="KW-0963">Cytoplasm</keyword>
<comment type="pathway">
    <text evidence="5">Cofactor biosynthesis; coenzyme A biosynthesis; CoA from (R)-pantothenate: step 5/5.</text>
</comment>
<name>A0A2P6AQN3_9GAMM</name>
<dbReference type="InterPro" id="IPR027417">
    <property type="entry name" value="P-loop_NTPase"/>
</dbReference>
<keyword evidence="2 5" id="KW-0547">Nucleotide-binding</keyword>
<dbReference type="GO" id="GO:0005737">
    <property type="term" value="C:cytoplasm"/>
    <property type="evidence" value="ECO:0007669"/>
    <property type="project" value="UniProtKB-SubCell"/>
</dbReference>
<evidence type="ECO:0000313" key="7">
    <source>
        <dbReference type="EMBL" id="PQA31923.1"/>
    </source>
</evidence>
<proteinExistence type="inferred from homology"/>
<feature type="binding site" evidence="5">
    <location>
        <begin position="13"/>
        <end position="18"/>
    </location>
    <ligand>
        <name>ATP</name>
        <dbReference type="ChEBI" id="CHEBI:30616"/>
    </ligand>
</feature>
<keyword evidence="4 5" id="KW-0173">Coenzyme A biosynthesis</keyword>
<protein>
    <recommendedName>
        <fullName evidence="5 6">Dephospho-CoA kinase</fullName>
        <ecNumber evidence="5 6">2.7.1.24</ecNumber>
    </recommendedName>
    <alternativeName>
        <fullName evidence="5">Dephosphocoenzyme A kinase</fullName>
    </alternativeName>
</protein>
<dbReference type="CDD" id="cd02022">
    <property type="entry name" value="DPCK"/>
    <property type="match status" value="1"/>
</dbReference>
<comment type="similarity">
    <text evidence="1 5">Belongs to the CoaE family.</text>
</comment>
<dbReference type="GO" id="GO:0005524">
    <property type="term" value="F:ATP binding"/>
    <property type="evidence" value="ECO:0007669"/>
    <property type="project" value="UniProtKB-UniRule"/>
</dbReference>
<dbReference type="GO" id="GO:0015937">
    <property type="term" value="P:coenzyme A biosynthetic process"/>
    <property type="evidence" value="ECO:0007669"/>
    <property type="project" value="UniProtKB-UniRule"/>
</dbReference>
<keyword evidence="5 7" id="KW-0418">Kinase</keyword>
<comment type="catalytic activity">
    <reaction evidence="5">
        <text>3'-dephospho-CoA + ATP = ADP + CoA + H(+)</text>
        <dbReference type="Rhea" id="RHEA:18245"/>
        <dbReference type="ChEBI" id="CHEBI:15378"/>
        <dbReference type="ChEBI" id="CHEBI:30616"/>
        <dbReference type="ChEBI" id="CHEBI:57287"/>
        <dbReference type="ChEBI" id="CHEBI:57328"/>
        <dbReference type="ChEBI" id="CHEBI:456216"/>
        <dbReference type="EC" id="2.7.1.24"/>
    </reaction>
</comment>
<evidence type="ECO:0000256" key="4">
    <source>
        <dbReference type="ARBA" id="ARBA00022993"/>
    </source>
</evidence>
<reference evidence="8" key="1">
    <citation type="submission" date="2018-02" db="EMBL/GenBank/DDBJ databases">
        <title>Genome sequencing of Solimonas sp. HR-BB.</title>
        <authorList>
            <person name="Lee Y."/>
            <person name="Jeon C.O."/>
        </authorList>
    </citation>
    <scope>NUCLEOTIDE SEQUENCE [LARGE SCALE GENOMIC DNA]</scope>
    <source>
        <strain evidence="8">HR-E</strain>
    </source>
</reference>
<dbReference type="EC" id="2.7.1.24" evidence="5 6"/>
<dbReference type="PANTHER" id="PTHR10695:SF46">
    <property type="entry name" value="BIFUNCTIONAL COENZYME A SYNTHASE-RELATED"/>
    <property type="match status" value="1"/>
</dbReference>
<dbReference type="PANTHER" id="PTHR10695">
    <property type="entry name" value="DEPHOSPHO-COA KINASE-RELATED"/>
    <property type="match status" value="1"/>
</dbReference>
<evidence type="ECO:0000256" key="2">
    <source>
        <dbReference type="ARBA" id="ARBA00022741"/>
    </source>
</evidence>
<dbReference type="GO" id="GO:0004140">
    <property type="term" value="F:dephospho-CoA kinase activity"/>
    <property type="evidence" value="ECO:0007669"/>
    <property type="project" value="UniProtKB-UniRule"/>
</dbReference>
<dbReference type="RefSeq" id="WP_105193286.1">
    <property type="nucleotide sequence ID" value="NZ_PTQZ01000280.1"/>
</dbReference>
<keyword evidence="8" id="KW-1185">Reference proteome</keyword>
<dbReference type="HAMAP" id="MF_00376">
    <property type="entry name" value="Dephospho_CoA_kinase"/>
    <property type="match status" value="1"/>
</dbReference>
<evidence type="ECO:0000256" key="6">
    <source>
        <dbReference type="NCBIfam" id="TIGR00152"/>
    </source>
</evidence>
<dbReference type="OrthoDB" id="9812943at2"/>
<dbReference type="NCBIfam" id="TIGR00152">
    <property type="entry name" value="dephospho-CoA kinase"/>
    <property type="match status" value="1"/>
</dbReference>
<dbReference type="PROSITE" id="PS51219">
    <property type="entry name" value="DPCK"/>
    <property type="match status" value="1"/>
</dbReference>
<dbReference type="SUPFAM" id="SSF52540">
    <property type="entry name" value="P-loop containing nucleoside triphosphate hydrolases"/>
    <property type="match status" value="1"/>
</dbReference>
<evidence type="ECO:0000256" key="5">
    <source>
        <dbReference type="HAMAP-Rule" id="MF_00376"/>
    </source>
</evidence>
<accession>A0A2P6AQN3</accession>
<comment type="function">
    <text evidence="5">Catalyzes the phosphorylation of the 3'-hydroxyl group of dephosphocoenzyme A to form coenzyme A.</text>
</comment>
<evidence type="ECO:0000313" key="8">
    <source>
        <dbReference type="Proteomes" id="UP000243900"/>
    </source>
</evidence>
<gene>
    <name evidence="5" type="primary">coaE</name>
    <name evidence="7" type="ORF">C5O18_09070</name>
</gene>
<comment type="subcellular location">
    <subcellularLocation>
        <location evidence="5">Cytoplasm</location>
    </subcellularLocation>
</comment>
<dbReference type="Proteomes" id="UP000243900">
    <property type="component" value="Unassembled WGS sequence"/>
</dbReference>
<dbReference type="Pfam" id="PF01121">
    <property type="entry name" value="CoaE"/>
    <property type="match status" value="1"/>
</dbReference>
<evidence type="ECO:0000256" key="1">
    <source>
        <dbReference type="ARBA" id="ARBA00009018"/>
    </source>
</evidence>
<keyword evidence="5" id="KW-0808">Transferase</keyword>
<dbReference type="Gene3D" id="3.40.50.300">
    <property type="entry name" value="P-loop containing nucleotide triphosphate hydrolases"/>
    <property type="match status" value="1"/>
</dbReference>
<dbReference type="AlphaFoldDB" id="A0A2P6AQN3"/>
<dbReference type="EMBL" id="PTQZ01000280">
    <property type="protein sequence ID" value="PQA31923.1"/>
    <property type="molecule type" value="Genomic_DNA"/>
</dbReference>